<evidence type="ECO:0000256" key="9">
    <source>
        <dbReference type="HAMAP-Rule" id="MF_00772"/>
    </source>
</evidence>
<evidence type="ECO:0000259" key="10">
    <source>
        <dbReference type="Pfam" id="PF01035"/>
    </source>
</evidence>
<comment type="function">
    <text evidence="9">Involved in the cellular defense against the biological effects of O6-methylguanine (O6-MeG) and O4-methylthymine (O4-MeT) in DNA. Repairs the methylated nucleobase in DNA by stoichiometrically transferring the methyl group to a cysteine residue in the enzyme. This is a suicide reaction: the enzyme is irreversibly inactivated.</text>
</comment>
<dbReference type="PANTHER" id="PTHR10815:SF5">
    <property type="entry name" value="METHYLATED-DNA--PROTEIN-CYSTEINE METHYLTRANSFERASE"/>
    <property type="match status" value="1"/>
</dbReference>
<evidence type="ECO:0000256" key="7">
    <source>
        <dbReference type="ARBA" id="ARBA00023204"/>
    </source>
</evidence>
<dbReference type="PANTHER" id="PTHR10815">
    <property type="entry name" value="METHYLATED-DNA--PROTEIN-CYSTEINE METHYLTRANSFERASE"/>
    <property type="match status" value="1"/>
</dbReference>
<dbReference type="STRING" id="398579.Spea_1459"/>
<feature type="domain" description="Methylated-DNA-[protein]-cysteine S-methyltransferase DNA binding" evidence="10">
    <location>
        <begin position="105"/>
        <end position="184"/>
    </location>
</feature>
<dbReference type="SUPFAM" id="SSF53155">
    <property type="entry name" value="Methylated DNA-protein cysteine methyltransferase domain"/>
    <property type="match status" value="1"/>
</dbReference>
<evidence type="ECO:0000256" key="8">
    <source>
        <dbReference type="ARBA" id="ARBA00049348"/>
    </source>
</evidence>
<keyword evidence="4 9" id="KW-0489">Methyltransferase</keyword>
<proteinExistence type="inferred from homology"/>
<dbReference type="Gene3D" id="1.10.10.10">
    <property type="entry name" value="Winged helix-like DNA-binding domain superfamily/Winged helix DNA-binding domain"/>
    <property type="match status" value="1"/>
</dbReference>
<dbReference type="Pfam" id="PF02870">
    <property type="entry name" value="Methyltransf_1N"/>
    <property type="match status" value="1"/>
</dbReference>
<dbReference type="RefSeq" id="WP_012154710.1">
    <property type="nucleotide sequence ID" value="NC_009901.1"/>
</dbReference>
<comment type="catalytic activity">
    <reaction evidence="1 9">
        <text>a 4-O-methyl-thymidine in DNA + L-cysteinyl-[protein] = a thymidine in DNA + S-methyl-L-cysteinyl-[protein]</text>
        <dbReference type="Rhea" id="RHEA:53428"/>
        <dbReference type="Rhea" id="RHEA-COMP:10131"/>
        <dbReference type="Rhea" id="RHEA-COMP:10132"/>
        <dbReference type="Rhea" id="RHEA-COMP:13555"/>
        <dbReference type="Rhea" id="RHEA-COMP:13556"/>
        <dbReference type="ChEBI" id="CHEBI:29950"/>
        <dbReference type="ChEBI" id="CHEBI:82612"/>
        <dbReference type="ChEBI" id="CHEBI:137386"/>
        <dbReference type="ChEBI" id="CHEBI:137387"/>
        <dbReference type="EC" id="2.1.1.63"/>
    </reaction>
</comment>
<dbReference type="HAMAP" id="MF_00772">
    <property type="entry name" value="OGT"/>
    <property type="match status" value="1"/>
</dbReference>
<evidence type="ECO:0000256" key="3">
    <source>
        <dbReference type="ARBA" id="ARBA00022490"/>
    </source>
</evidence>
<accession>A8H2J7</accession>
<dbReference type="InterPro" id="IPR036217">
    <property type="entry name" value="MethylDNA_cys_MeTrfase_DNAb"/>
</dbReference>
<dbReference type="InterPro" id="IPR008332">
    <property type="entry name" value="MethylG_MeTrfase_N"/>
</dbReference>
<dbReference type="FunFam" id="1.10.10.10:FF:000214">
    <property type="entry name" value="Methylated-DNA--protein-cysteine methyltransferase"/>
    <property type="match status" value="1"/>
</dbReference>
<dbReference type="PROSITE" id="PS00374">
    <property type="entry name" value="MGMT"/>
    <property type="match status" value="1"/>
</dbReference>
<keyword evidence="7 9" id="KW-0234">DNA repair</keyword>
<keyword evidence="6 9" id="KW-0227">DNA damage</keyword>
<protein>
    <recommendedName>
        <fullName evidence="9">Methylated-DNA--protein-cysteine methyltransferase</fullName>
        <ecNumber evidence="9">2.1.1.63</ecNumber>
    </recommendedName>
    <alternativeName>
        <fullName evidence="9">6-O-methylguanine-DNA methyltransferase</fullName>
        <shortName evidence="9">MGMT</shortName>
    </alternativeName>
    <alternativeName>
        <fullName evidence="9">O-6-methylguanine-DNA-alkyltransferase</fullName>
    </alternativeName>
</protein>
<dbReference type="EMBL" id="CP000851">
    <property type="protein sequence ID" value="ABV86784.1"/>
    <property type="molecule type" value="Genomic_DNA"/>
</dbReference>
<evidence type="ECO:0000259" key="11">
    <source>
        <dbReference type="Pfam" id="PF02870"/>
    </source>
</evidence>
<evidence type="ECO:0000256" key="5">
    <source>
        <dbReference type="ARBA" id="ARBA00022679"/>
    </source>
</evidence>
<dbReference type="eggNOG" id="COG0350">
    <property type="taxonomic scope" value="Bacteria"/>
</dbReference>
<dbReference type="NCBIfam" id="TIGR00589">
    <property type="entry name" value="ogt"/>
    <property type="match status" value="1"/>
</dbReference>
<dbReference type="CDD" id="cd06445">
    <property type="entry name" value="ATase"/>
    <property type="match status" value="1"/>
</dbReference>
<dbReference type="EC" id="2.1.1.63" evidence="9"/>
<comment type="miscellaneous">
    <text evidence="9">This enzyme catalyzes only one turnover and therefore is not strictly catalytic. According to one definition, an enzyme is a biocatalyst that acts repeatedly and over many reaction cycles.</text>
</comment>
<dbReference type="GO" id="GO:0032259">
    <property type="term" value="P:methylation"/>
    <property type="evidence" value="ECO:0007669"/>
    <property type="project" value="UniProtKB-KW"/>
</dbReference>
<dbReference type="InterPro" id="IPR001497">
    <property type="entry name" value="MethylDNA_cys_MeTrfase_AS"/>
</dbReference>
<feature type="active site" description="Nucleophile; methyl group acceptor" evidence="9">
    <location>
        <position position="156"/>
    </location>
</feature>
<dbReference type="GO" id="GO:0005737">
    <property type="term" value="C:cytoplasm"/>
    <property type="evidence" value="ECO:0007669"/>
    <property type="project" value="UniProtKB-SubCell"/>
</dbReference>
<dbReference type="Pfam" id="PF01035">
    <property type="entry name" value="DNA_binding_1"/>
    <property type="match status" value="1"/>
</dbReference>
<evidence type="ECO:0000256" key="2">
    <source>
        <dbReference type="ARBA" id="ARBA00008711"/>
    </source>
</evidence>
<dbReference type="Proteomes" id="UP000002608">
    <property type="component" value="Chromosome"/>
</dbReference>
<dbReference type="HOGENOM" id="CLU_000445_52_2_6"/>
<evidence type="ECO:0000256" key="6">
    <source>
        <dbReference type="ARBA" id="ARBA00022763"/>
    </source>
</evidence>
<dbReference type="KEGG" id="spl:Spea_1459"/>
<dbReference type="GO" id="GO:0003908">
    <property type="term" value="F:methylated-DNA-[protein]-cysteine S-methyltransferase activity"/>
    <property type="evidence" value="ECO:0007669"/>
    <property type="project" value="UniProtKB-UniRule"/>
</dbReference>
<dbReference type="AlphaFoldDB" id="A8H2J7"/>
<dbReference type="InterPro" id="IPR036631">
    <property type="entry name" value="MGMT_N_sf"/>
</dbReference>
<evidence type="ECO:0000256" key="4">
    <source>
        <dbReference type="ARBA" id="ARBA00022603"/>
    </source>
</evidence>
<comment type="subcellular location">
    <subcellularLocation>
        <location evidence="9">Cytoplasm</location>
    </subcellularLocation>
</comment>
<keyword evidence="5 9" id="KW-0808">Transferase</keyword>
<sequence length="187" mass="20615">MNKQSQPLVKLNFESDYGVISLCANETGITHLNFIPQIDSEWQSREVDNQLLENNRVQSSIGSVSEPALEQRASAHLLQAKQELCEYFSGTRRHFDVALAPKGTEFQQQVWHALTELDYGQSCSYADIAMKIARPKAVRAVGTANGANPIAIIVPCHRVIGKNGTLTGYAYGLELKQKLLSLEGLSV</sequence>
<feature type="domain" description="Methylguanine DNA methyltransferase ribonuclease-like" evidence="11">
    <location>
        <begin position="13"/>
        <end position="100"/>
    </location>
</feature>
<dbReference type="Gene3D" id="3.30.160.70">
    <property type="entry name" value="Methylated DNA-protein cysteine methyltransferase domain"/>
    <property type="match status" value="1"/>
</dbReference>
<name>A8H2J7_SHEPA</name>
<evidence type="ECO:0000313" key="13">
    <source>
        <dbReference type="Proteomes" id="UP000002608"/>
    </source>
</evidence>
<dbReference type="SUPFAM" id="SSF46767">
    <property type="entry name" value="Methylated DNA-protein cysteine methyltransferase, C-terminal domain"/>
    <property type="match status" value="1"/>
</dbReference>
<reference evidence="12 13" key="1">
    <citation type="submission" date="2007-10" db="EMBL/GenBank/DDBJ databases">
        <title>Complete sequence of Shewanella pealeana ATCC 700345.</title>
        <authorList>
            <consortium name="US DOE Joint Genome Institute"/>
            <person name="Copeland A."/>
            <person name="Lucas S."/>
            <person name="Lapidus A."/>
            <person name="Barry K."/>
            <person name="Glavina del Rio T."/>
            <person name="Dalin E."/>
            <person name="Tice H."/>
            <person name="Pitluck S."/>
            <person name="Chertkov O."/>
            <person name="Brettin T."/>
            <person name="Bruce D."/>
            <person name="Detter J.C."/>
            <person name="Han C."/>
            <person name="Schmutz J."/>
            <person name="Larimer F."/>
            <person name="Land M."/>
            <person name="Hauser L."/>
            <person name="Kyrpides N."/>
            <person name="Kim E."/>
            <person name="Zhao J.-S.Z."/>
            <person name="Manno D."/>
            <person name="Hawari J."/>
            <person name="Richardson P."/>
        </authorList>
    </citation>
    <scope>NUCLEOTIDE SEQUENCE [LARGE SCALE GENOMIC DNA]</scope>
    <source>
        <strain evidence="13">ATCC 700345 / ANG-SQ1</strain>
    </source>
</reference>
<dbReference type="OrthoDB" id="9811249at2"/>
<evidence type="ECO:0000256" key="1">
    <source>
        <dbReference type="ARBA" id="ARBA00001286"/>
    </source>
</evidence>
<comment type="catalytic activity">
    <reaction evidence="8 9">
        <text>a 6-O-methyl-2'-deoxyguanosine in DNA + L-cysteinyl-[protein] = S-methyl-L-cysteinyl-[protein] + a 2'-deoxyguanosine in DNA</text>
        <dbReference type="Rhea" id="RHEA:24000"/>
        <dbReference type="Rhea" id="RHEA-COMP:10131"/>
        <dbReference type="Rhea" id="RHEA-COMP:10132"/>
        <dbReference type="Rhea" id="RHEA-COMP:11367"/>
        <dbReference type="Rhea" id="RHEA-COMP:11368"/>
        <dbReference type="ChEBI" id="CHEBI:29950"/>
        <dbReference type="ChEBI" id="CHEBI:82612"/>
        <dbReference type="ChEBI" id="CHEBI:85445"/>
        <dbReference type="ChEBI" id="CHEBI:85448"/>
        <dbReference type="EC" id="2.1.1.63"/>
    </reaction>
</comment>
<dbReference type="InterPro" id="IPR023546">
    <property type="entry name" value="MGMT"/>
</dbReference>
<organism evidence="12 13">
    <name type="scientific">Shewanella pealeana (strain ATCC 700345 / ANG-SQ1)</name>
    <dbReference type="NCBI Taxonomy" id="398579"/>
    <lineage>
        <taxon>Bacteria</taxon>
        <taxon>Pseudomonadati</taxon>
        <taxon>Pseudomonadota</taxon>
        <taxon>Gammaproteobacteria</taxon>
        <taxon>Alteromonadales</taxon>
        <taxon>Shewanellaceae</taxon>
        <taxon>Shewanella</taxon>
    </lineage>
</organism>
<keyword evidence="13" id="KW-1185">Reference proteome</keyword>
<gene>
    <name evidence="12" type="ordered locus">Spea_1459</name>
</gene>
<comment type="similarity">
    <text evidence="2 9">Belongs to the MGMT family.</text>
</comment>
<dbReference type="InterPro" id="IPR036388">
    <property type="entry name" value="WH-like_DNA-bd_sf"/>
</dbReference>
<dbReference type="GO" id="GO:0006307">
    <property type="term" value="P:DNA alkylation repair"/>
    <property type="evidence" value="ECO:0007669"/>
    <property type="project" value="UniProtKB-UniRule"/>
</dbReference>
<dbReference type="InterPro" id="IPR014048">
    <property type="entry name" value="MethylDNA_cys_MeTrfase_DNA-bd"/>
</dbReference>
<keyword evidence="3 9" id="KW-0963">Cytoplasm</keyword>
<evidence type="ECO:0000313" key="12">
    <source>
        <dbReference type="EMBL" id="ABV86784.1"/>
    </source>
</evidence>